<feature type="non-terminal residue" evidence="1">
    <location>
        <position position="58"/>
    </location>
</feature>
<dbReference type="Proteomes" id="UP000276215">
    <property type="component" value="Unassembled WGS sequence"/>
</dbReference>
<organism evidence="1 2">
    <name type="scientific">Choiromyces venosus 120613-1</name>
    <dbReference type="NCBI Taxonomy" id="1336337"/>
    <lineage>
        <taxon>Eukaryota</taxon>
        <taxon>Fungi</taxon>
        <taxon>Dikarya</taxon>
        <taxon>Ascomycota</taxon>
        <taxon>Pezizomycotina</taxon>
        <taxon>Pezizomycetes</taxon>
        <taxon>Pezizales</taxon>
        <taxon>Tuberaceae</taxon>
        <taxon>Choiromyces</taxon>
    </lineage>
</organism>
<gene>
    <name evidence="1" type="ORF">L873DRAFT_1801311</name>
</gene>
<sequence length="58" mass="6338">MIRVGRGGLSNTLCFTLLSSILFYTLILCRARTYGSLLISYPGGIGQQRKKAAQTQIS</sequence>
<proteinExistence type="predicted"/>
<keyword evidence="2" id="KW-1185">Reference proteome</keyword>
<dbReference type="AlphaFoldDB" id="A0A3N4JXV3"/>
<reference evidence="1 2" key="1">
    <citation type="journal article" date="2018" name="Nat. Ecol. Evol.">
        <title>Pezizomycetes genomes reveal the molecular basis of ectomycorrhizal truffle lifestyle.</title>
        <authorList>
            <person name="Murat C."/>
            <person name="Payen T."/>
            <person name="Noel B."/>
            <person name="Kuo A."/>
            <person name="Morin E."/>
            <person name="Chen J."/>
            <person name="Kohler A."/>
            <person name="Krizsan K."/>
            <person name="Balestrini R."/>
            <person name="Da Silva C."/>
            <person name="Montanini B."/>
            <person name="Hainaut M."/>
            <person name="Levati E."/>
            <person name="Barry K.W."/>
            <person name="Belfiori B."/>
            <person name="Cichocki N."/>
            <person name="Clum A."/>
            <person name="Dockter R.B."/>
            <person name="Fauchery L."/>
            <person name="Guy J."/>
            <person name="Iotti M."/>
            <person name="Le Tacon F."/>
            <person name="Lindquist E.A."/>
            <person name="Lipzen A."/>
            <person name="Malagnac F."/>
            <person name="Mello A."/>
            <person name="Molinier V."/>
            <person name="Miyauchi S."/>
            <person name="Poulain J."/>
            <person name="Riccioni C."/>
            <person name="Rubini A."/>
            <person name="Sitrit Y."/>
            <person name="Splivallo R."/>
            <person name="Traeger S."/>
            <person name="Wang M."/>
            <person name="Zifcakova L."/>
            <person name="Wipf D."/>
            <person name="Zambonelli A."/>
            <person name="Paolocci F."/>
            <person name="Nowrousian M."/>
            <person name="Ottonello S."/>
            <person name="Baldrian P."/>
            <person name="Spatafora J.W."/>
            <person name="Henrissat B."/>
            <person name="Nagy L.G."/>
            <person name="Aury J.M."/>
            <person name="Wincker P."/>
            <person name="Grigoriev I.V."/>
            <person name="Bonfante P."/>
            <person name="Martin F.M."/>
        </authorList>
    </citation>
    <scope>NUCLEOTIDE SEQUENCE [LARGE SCALE GENOMIC DNA]</scope>
    <source>
        <strain evidence="1 2">120613-1</strain>
    </source>
</reference>
<protein>
    <submittedName>
        <fullName evidence="1">Uncharacterized protein</fullName>
    </submittedName>
</protein>
<accession>A0A3N4JXV3</accession>
<evidence type="ECO:0000313" key="2">
    <source>
        <dbReference type="Proteomes" id="UP000276215"/>
    </source>
</evidence>
<dbReference type="EMBL" id="ML120364">
    <property type="protein sequence ID" value="RPB03176.1"/>
    <property type="molecule type" value="Genomic_DNA"/>
</dbReference>
<evidence type="ECO:0000313" key="1">
    <source>
        <dbReference type="EMBL" id="RPB03176.1"/>
    </source>
</evidence>
<name>A0A3N4JXV3_9PEZI</name>